<evidence type="ECO:0000313" key="1">
    <source>
        <dbReference type="EMBL" id="PLM90988.1"/>
    </source>
</evidence>
<evidence type="ECO:0000313" key="3">
    <source>
        <dbReference type="Proteomes" id="UP000234412"/>
    </source>
</evidence>
<dbReference type="Proteomes" id="UP000234473">
    <property type="component" value="Unassembled WGS sequence"/>
</dbReference>
<reference evidence="3 4" key="2">
    <citation type="submission" date="2018-01" db="EMBL/GenBank/DDBJ databases">
        <title>Genomic study of Klebsiella pneumoniae.</title>
        <authorList>
            <person name="Yang Y."/>
            <person name="Bicalho R."/>
        </authorList>
    </citation>
    <scope>NUCLEOTIDE SEQUENCE [LARGE SCALE GENOMIC DNA]</scope>
    <source>
        <strain evidence="2 4">A5</strain>
        <strain evidence="1 3">A8</strain>
    </source>
</reference>
<gene>
    <name evidence="2" type="ORF">CWM98_05825</name>
    <name evidence="1" type="ORF">CWN47_28255</name>
</gene>
<protein>
    <submittedName>
        <fullName evidence="2">Uncharacterized protein</fullName>
    </submittedName>
</protein>
<evidence type="ECO:0000313" key="4">
    <source>
        <dbReference type="Proteomes" id="UP000234473"/>
    </source>
</evidence>
<name>A0A2N5AKJ7_KLEVA</name>
<dbReference type="AlphaFoldDB" id="A0A2N5AKJ7"/>
<reference evidence="3 4" key="1">
    <citation type="submission" date="2017-11" db="EMBL/GenBank/DDBJ databases">
        <authorList>
            <person name="Han C.G."/>
        </authorList>
    </citation>
    <scope>NUCLEOTIDE SEQUENCE [LARGE SCALE GENOMIC DNA]</scope>
    <source>
        <strain evidence="2 4">A5</strain>
        <strain evidence="1 3">A8</strain>
    </source>
</reference>
<comment type="caution">
    <text evidence="2">The sequence shown here is derived from an EMBL/GenBank/DDBJ whole genome shotgun (WGS) entry which is preliminary data.</text>
</comment>
<dbReference type="EMBL" id="PICB01000184">
    <property type="protein sequence ID" value="PLP47762.1"/>
    <property type="molecule type" value="Genomic_DNA"/>
</dbReference>
<sequence length="85" mass="9289">MAGYYVLSYLQAYISHHNSGLPGVNMAINVIDGVTSDGRFLLSTYNCKGVFHIAPTGVFTKRCSPDFQGAWFLLNTSSVSLLKIL</sequence>
<dbReference type="Proteomes" id="UP000234412">
    <property type="component" value="Unassembled WGS sequence"/>
</dbReference>
<organism evidence="2 4">
    <name type="scientific">Klebsiella variicola</name>
    <dbReference type="NCBI Taxonomy" id="244366"/>
    <lineage>
        <taxon>Bacteria</taxon>
        <taxon>Pseudomonadati</taxon>
        <taxon>Pseudomonadota</taxon>
        <taxon>Gammaproteobacteria</taxon>
        <taxon>Enterobacterales</taxon>
        <taxon>Enterobacteriaceae</taxon>
        <taxon>Klebsiella/Raoultella group</taxon>
        <taxon>Klebsiella</taxon>
        <taxon>Klebsiella pneumoniae complex</taxon>
    </lineage>
</organism>
<accession>A0A2N5AKJ7</accession>
<dbReference type="EMBL" id="PIDP01001431">
    <property type="protein sequence ID" value="PLM90988.1"/>
    <property type="molecule type" value="Genomic_DNA"/>
</dbReference>
<proteinExistence type="predicted"/>
<evidence type="ECO:0000313" key="2">
    <source>
        <dbReference type="EMBL" id="PLP47762.1"/>
    </source>
</evidence>